<protein>
    <submittedName>
        <fullName evidence="2">Sterol carrier family protein</fullName>
    </submittedName>
</protein>
<dbReference type="InterPro" id="IPR041629">
    <property type="entry name" value="SCP_3"/>
</dbReference>
<sequence>MPSTLTPALVRRVRQALTDAGEPAPEAAESAVEACVRAALAGGDRPLIKLAVRASLAMLADRAPGNSLEVRVPPFGAVQAIEGPRHTRGTPPGVVETSPELWLRLSVGDTAWEQAVRDGAVRASGTRSDLSEQLPLWPRVVPPPPPGTKL</sequence>
<proteinExistence type="predicted"/>
<comment type="caution">
    <text evidence="2">The sequence shown here is derived from an EMBL/GenBank/DDBJ whole genome shotgun (WGS) entry which is preliminary data.</text>
</comment>
<feature type="domain" description="Bacterial SCP orthologue" evidence="1">
    <location>
        <begin position="44"/>
        <end position="136"/>
    </location>
</feature>
<dbReference type="Pfam" id="PF17844">
    <property type="entry name" value="SCP_3"/>
    <property type="match status" value="1"/>
</dbReference>
<organism evidence="2 3">
    <name type="scientific">Nocardiopsis lambiniae</name>
    <dbReference type="NCBI Taxonomy" id="3075539"/>
    <lineage>
        <taxon>Bacteria</taxon>
        <taxon>Bacillati</taxon>
        <taxon>Actinomycetota</taxon>
        <taxon>Actinomycetes</taxon>
        <taxon>Streptosporangiales</taxon>
        <taxon>Nocardiopsidaceae</taxon>
        <taxon>Nocardiopsis</taxon>
    </lineage>
</organism>
<reference evidence="3" key="1">
    <citation type="submission" date="2023-07" db="EMBL/GenBank/DDBJ databases">
        <title>30 novel species of actinomycetes from the DSMZ collection.</title>
        <authorList>
            <person name="Nouioui I."/>
        </authorList>
    </citation>
    <scope>NUCLEOTIDE SEQUENCE [LARGE SCALE GENOMIC DNA]</scope>
    <source>
        <strain evidence="3">DSM 44743</strain>
    </source>
</reference>
<dbReference type="RefSeq" id="WP_311510925.1">
    <property type="nucleotide sequence ID" value="NZ_JAVREP010000003.1"/>
</dbReference>
<accession>A0ABU2M6C5</accession>
<dbReference type="Gene3D" id="3.30.1050.40">
    <property type="match status" value="1"/>
</dbReference>
<evidence type="ECO:0000259" key="1">
    <source>
        <dbReference type="Pfam" id="PF17844"/>
    </source>
</evidence>
<evidence type="ECO:0000313" key="2">
    <source>
        <dbReference type="EMBL" id="MDT0328192.1"/>
    </source>
</evidence>
<dbReference type="Proteomes" id="UP001183390">
    <property type="component" value="Unassembled WGS sequence"/>
</dbReference>
<keyword evidence="3" id="KW-1185">Reference proteome</keyword>
<evidence type="ECO:0000313" key="3">
    <source>
        <dbReference type="Proteomes" id="UP001183390"/>
    </source>
</evidence>
<dbReference type="EMBL" id="JAVREP010000003">
    <property type="protein sequence ID" value="MDT0328192.1"/>
    <property type="molecule type" value="Genomic_DNA"/>
</dbReference>
<gene>
    <name evidence="2" type="ORF">RM479_07175</name>
</gene>
<name>A0ABU2M6C5_9ACTN</name>